<dbReference type="Proteomes" id="UP001187315">
    <property type="component" value="Unassembled WGS sequence"/>
</dbReference>
<keyword evidence="1" id="KW-0812">Transmembrane</keyword>
<dbReference type="InterPro" id="IPR000082">
    <property type="entry name" value="SEA_dom"/>
</dbReference>
<accession>A0AA88NRZ5</accession>
<dbReference type="Pfam" id="PF01390">
    <property type="entry name" value="SEA"/>
    <property type="match status" value="1"/>
</dbReference>
<keyword evidence="4" id="KW-1185">Reference proteome</keyword>
<reference evidence="3" key="1">
    <citation type="submission" date="2023-08" db="EMBL/GenBank/DDBJ databases">
        <title>Pelteobagrus vachellii genome.</title>
        <authorList>
            <person name="Liu H."/>
        </authorList>
    </citation>
    <scope>NUCLEOTIDE SEQUENCE</scope>
    <source>
        <strain evidence="3">PRFRI_2022a</strain>
        <tissue evidence="3">Muscle</tissue>
    </source>
</reference>
<feature type="domain" description="SEA" evidence="2">
    <location>
        <begin position="30"/>
        <end position="140"/>
    </location>
</feature>
<proteinExistence type="predicted"/>
<evidence type="ECO:0000313" key="4">
    <source>
        <dbReference type="Proteomes" id="UP001187315"/>
    </source>
</evidence>
<protein>
    <recommendedName>
        <fullName evidence="2">SEA domain-containing protein</fullName>
    </recommendedName>
</protein>
<comment type="caution">
    <text evidence="3">The sequence shown here is derived from an EMBL/GenBank/DDBJ whole genome shotgun (WGS) entry which is preliminary data.</text>
</comment>
<dbReference type="SUPFAM" id="SSF82671">
    <property type="entry name" value="SEA domain"/>
    <property type="match status" value="1"/>
</dbReference>
<feature type="transmembrane region" description="Helical" evidence="1">
    <location>
        <begin position="211"/>
        <end position="232"/>
    </location>
</feature>
<name>A0AA88NRZ5_TACVA</name>
<dbReference type="AlphaFoldDB" id="A0AA88NRZ5"/>
<keyword evidence="1" id="KW-0472">Membrane</keyword>
<sequence>MTVYFGENWTDLVTSTVLRTFHICFLKTPEVINNTMDWKLVLTVLCLTALADKNSPEFAQKSGSICNQLEAYYGAIFTNFIKANILGFSNGSIVTNSSLEFSANGTIPTDATIKSILVNATTNSSLNIIPDSISVEPLYKKAFNNFILMQILNFRSGSTITESKLYMDSSGPDVTVTQVKDVFLNGLKNFNFSVNPGSIMVKQIGNSVPPVIASSVSMIWMSLLTLLLSLALHI</sequence>
<dbReference type="EMBL" id="JAVHJS010000002">
    <property type="protein sequence ID" value="KAK2865897.1"/>
    <property type="molecule type" value="Genomic_DNA"/>
</dbReference>
<gene>
    <name evidence="3" type="ORF">Q7C36_001953</name>
</gene>
<evidence type="ECO:0000256" key="1">
    <source>
        <dbReference type="SAM" id="Phobius"/>
    </source>
</evidence>
<keyword evidence="1" id="KW-1133">Transmembrane helix</keyword>
<dbReference type="InterPro" id="IPR036364">
    <property type="entry name" value="SEA_dom_sf"/>
</dbReference>
<dbReference type="PROSITE" id="PS50024">
    <property type="entry name" value="SEA"/>
    <property type="match status" value="1"/>
</dbReference>
<organism evidence="3 4">
    <name type="scientific">Tachysurus vachellii</name>
    <name type="common">Darkbarbel catfish</name>
    <name type="synonym">Pelteobagrus vachellii</name>
    <dbReference type="NCBI Taxonomy" id="175792"/>
    <lineage>
        <taxon>Eukaryota</taxon>
        <taxon>Metazoa</taxon>
        <taxon>Chordata</taxon>
        <taxon>Craniata</taxon>
        <taxon>Vertebrata</taxon>
        <taxon>Euteleostomi</taxon>
        <taxon>Actinopterygii</taxon>
        <taxon>Neopterygii</taxon>
        <taxon>Teleostei</taxon>
        <taxon>Ostariophysi</taxon>
        <taxon>Siluriformes</taxon>
        <taxon>Bagridae</taxon>
        <taxon>Tachysurus</taxon>
    </lineage>
</organism>
<evidence type="ECO:0000313" key="3">
    <source>
        <dbReference type="EMBL" id="KAK2865897.1"/>
    </source>
</evidence>
<evidence type="ECO:0000259" key="2">
    <source>
        <dbReference type="PROSITE" id="PS50024"/>
    </source>
</evidence>